<keyword evidence="1" id="KW-0472">Membrane</keyword>
<evidence type="ECO:0000313" key="3">
    <source>
        <dbReference type="Proteomes" id="UP001189429"/>
    </source>
</evidence>
<feature type="non-terminal residue" evidence="2">
    <location>
        <position position="164"/>
    </location>
</feature>
<dbReference type="EMBL" id="CAUYUJ010006147">
    <property type="protein sequence ID" value="CAK0816264.1"/>
    <property type="molecule type" value="Genomic_DNA"/>
</dbReference>
<comment type="caution">
    <text evidence="2">The sequence shown here is derived from an EMBL/GenBank/DDBJ whole genome shotgun (WGS) entry which is preliminary data.</text>
</comment>
<proteinExistence type="predicted"/>
<gene>
    <name evidence="2" type="ORF">PCOR1329_LOCUS19288</name>
</gene>
<evidence type="ECO:0000313" key="2">
    <source>
        <dbReference type="EMBL" id="CAK0816264.1"/>
    </source>
</evidence>
<keyword evidence="1" id="KW-1133">Transmembrane helix</keyword>
<reference evidence="2" key="1">
    <citation type="submission" date="2023-10" db="EMBL/GenBank/DDBJ databases">
        <authorList>
            <person name="Chen Y."/>
            <person name="Shah S."/>
            <person name="Dougan E. K."/>
            <person name="Thang M."/>
            <person name="Chan C."/>
        </authorList>
    </citation>
    <scope>NUCLEOTIDE SEQUENCE [LARGE SCALE GENOMIC DNA]</scope>
</reference>
<organism evidence="2 3">
    <name type="scientific">Prorocentrum cordatum</name>
    <dbReference type="NCBI Taxonomy" id="2364126"/>
    <lineage>
        <taxon>Eukaryota</taxon>
        <taxon>Sar</taxon>
        <taxon>Alveolata</taxon>
        <taxon>Dinophyceae</taxon>
        <taxon>Prorocentrales</taxon>
        <taxon>Prorocentraceae</taxon>
        <taxon>Prorocentrum</taxon>
    </lineage>
</organism>
<feature type="transmembrane region" description="Helical" evidence="1">
    <location>
        <begin position="36"/>
        <end position="56"/>
    </location>
</feature>
<protein>
    <recommendedName>
        <fullName evidence="4">Phospholipase B-like</fullName>
    </recommendedName>
</protein>
<name>A0ABN9RBE3_9DINO</name>
<accession>A0ABN9RBE3</accession>
<keyword evidence="3" id="KW-1185">Reference proteome</keyword>
<evidence type="ECO:0000256" key="1">
    <source>
        <dbReference type="SAM" id="Phobius"/>
    </source>
</evidence>
<evidence type="ECO:0008006" key="4">
    <source>
        <dbReference type="Google" id="ProtNLM"/>
    </source>
</evidence>
<keyword evidence="1" id="KW-0812">Transmembrane</keyword>
<sequence length="164" mass="18411">MTRGRVWQREGATASWGIPWRSGSRSTSRDRQRREAAPLALVVASALVATACLHVGSDDEHRSLRRPTSAQAPSRRLFDMAPPSHKEGYYQWMWADAKELGDHELAEADPFRWSDWLNAAGTIADLQAYQTTENMFRPVELMAGRDNDSPDALARPLKFGSIDE</sequence>
<dbReference type="Proteomes" id="UP001189429">
    <property type="component" value="Unassembled WGS sequence"/>
</dbReference>